<feature type="domain" description="Flagellar motor switch protein FliN-like C-terminal" evidence="11">
    <location>
        <begin position="112"/>
        <end position="182"/>
    </location>
</feature>
<dbReference type="Gene3D" id="2.30.330.10">
    <property type="entry name" value="SpoA-like"/>
    <property type="match status" value="1"/>
</dbReference>
<sequence>MMLGGEPYELEGKPFSRLEMSMLTKLSESFCSTFREVWNEFFTRDVTDCELSENVYELDLDDDHYVAELGVENETLKRSLFLAFPLYLLKEIKEELSMRKPDPKEREELLSALLKVPVNLEVLLFKRKDKLNKVVNMGKGFVILTGKTPQEEVEVLVQGRLKFLGILGEKNGKRAVKISKIL</sequence>
<comment type="similarity">
    <text evidence="3">Belongs to the FliM family.</text>
</comment>
<gene>
    <name evidence="12" type="ordered locus">aq_1238</name>
</gene>
<evidence type="ECO:0000256" key="1">
    <source>
        <dbReference type="ARBA" id="ARBA00004117"/>
    </source>
</evidence>
<evidence type="ECO:0000313" key="13">
    <source>
        <dbReference type="Proteomes" id="UP000000798"/>
    </source>
</evidence>
<accession>O67283</accession>
<evidence type="ECO:0000256" key="9">
    <source>
        <dbReference type="ARBA" id="ARBA00023143"/>
    </source>
</evidence>
<evidence type="ECO:0000256" key="4">
    <source>
        <dbReference type="ARBA" id="ARBA00021898"/>
    </source>
</evidence>
<dbReference type="RefSeq" id="WP_010880785.1">
    <property type="nucleotide sequence ID" value="NC_000918.1"/>
</dbReference>
<dbReference type="Proteomes" id="UP000000798">
    <property type="component" value="Chromosome"/>
</dbReference>
<name>O67283_AQUAE</name>
<dbReference type="OrthoDB" id="9806941at2"/>
<dbReference type="Pfam" id="PF01052">
    <property type="entry name" value="FliMN_C"/>
    <property type="match status" value="1"/>
</dbReference>
<dbReference type="InterPro" id="IPR028976">
    <property type="entry name" value="CheC-like_sf"/>
</dbReference>
<evidence type="ECO:0000256" key="10">
    <source>
        <dbReference type="ARBA" id="ARBA00025044"/>
    </source>
</evidence>
<keyword evidence="8" id="KW-0472">Membrane</keyword>
<evidence type="ECO:0000313" key="12">
    <source>
        <dbReference type="EMBL" id="AAC07248.1"/>
    </source>
</evidence>
<protein>
    <recommendedName>
        <fullName evidence="4">Flagellar motor switch protein FliM</fullName>
    </recommendedName>
</protein>
<dbReference type="GO" id="GO:0005886">
    <property type="term" value="C:plasma membrane"/>
    <property type="evidence" value="ECO:0007669"/>
    <property type="project" value="UniProtKB-SubCell"/>
</dbReference>
<reference evidence="12 13" key="1">
    <citation type="journal article" date="1998" name="Nature">
        <title>The complete genome of the hyperthermophilic bacterium Aquifex aeolicus.</title>
        <authorList>
            <person name="Deckert G."/>
            <person name="Warren P.V."/>
            <person name="Gaasterland T."/>
            <person name="Young W.G."/>
            <person name="Lenox A.L."/>
            <person name="Graham D.E."/>
            <person name="Overbeek R."/>
            <person name="Snead M.A."/>
            <person name="Keller M."/>
            <person name="Aujay M."/>
            <person name="Huber R."/>
            <person name="Feldman R.A."/>
            <person name="Short J.M."/>
            <person name="Olson G.J."/>
            <person name="Swanson R.V."/>
        </authorList>
    </citation>
    <scope>NUCLEOTIDE SEQUENCE [LARGE SCALE GENOMIC DNA]</scope>
    <source>
        <strain evidence="12 13">VF5</strain>
    </source>
</reference>
<dbReference type="EnsemblBacteria" id="AAC07248">
    <property type="protein sequence ID" value="AAC07248"/>
    <property type="gene ID" value="aq_1238"/>
</dbReference>
<evidence type="ECO:0000259" key="11">
    <source>
        <dbReference type="Pfam" id="PF01052"/>
    </source>
</evidence>
<keyword evidence="5" id="KW-1003">Cell membrane</keyword>
<dbReference type="InParanoid" id="O67283"/>
<dbReference type="EMBL" id="AE000657">
    <property type="protein sequence ID" value="AAC07248.1"/>
    <property type="molecule type" value="Genomic_DNA"/>
</dbReference>
<proteinExistence type="inferred from homology"/>
<dbReference type="GO" id="GO:0009425">
    <property type="term" value="C:bacterial-type flagellum basal body"/>
    <property type="evidence" value="ECO:0007669"/>
    <property type="project" value="UniProtKB-SubCell"/>
</dbReference>
<dbReference type="PANTHER" id="PTHR30034">
    <property type="entry name" value="FLAGELLAR MOTOR SWITCH PROTEIN FLIM"/>
    <property type="match status" value="1"/>
</dbReference>
<dbReference type="HOGENOM" id="CLU_1479182_0_0_0"/>
<keyword evidence="6" id="KW-0145">Chemotaxis</keyword>
<dbReference type="PANTHER" id="PTHR30034:SF6">
    <property type="entry name" value="YOP PROTEINS TRANSLOCATION PROTEIN Q"/>
    <property type="match status" value="1"/>
</dbReference>
<evidence type="ECO:0000256" key="5">
    <source>
        <dbReference type="ARBA" id="ARBA00022475"/>
    </source>
</evidence>
<dbReference type="STRING" id="224324.aq_1238"/>
<evidence type="ECO:0000256" key="8">
    <source>
        <dbReference type="ARBA" id="ARBA00023136"/>
    </source>
</evidence>
<keyword evidence="13" id="KW-1185">Reference proteome</keyword>
<comment type="function">
    <text evidence="10">FliM is one of three proteins (FliG, FliN, FliM) that forms the rotor-mounted switch complex (C ring), located at the base of the basal body. This complex interacts with the CheY and CheZ chemotaxis proteins, in addition to contacting components of the motor that determine the direction of flagellar rotation.</text>
</comment>
<dbReference type="InterPro" id="IPR036429">
    <property type="entry name" value="SpoA-like_sf"/>
</dbReference>
<evidence type="ECO:0000256" key="7">
    <source>
        <dbReference type="ARBA" id="ARBA00022779"/>
    </source>
</evidence>
<evidence type="ECO:0000256" key="2">
    <source>
        <dbReference type="ARBA" id="ARBA00004202"/>
    </source>
</evidence>
<organism evidence="12 13">
    <name type="scientific">Aquifex aeolicus (strain VF5)</name>
    <dbReference type="NCBI Taxonomy" id="224324"/>
    <lineage>
        <taxon>Bacteria</taxon>
        <taxon>Pseudomonadati</taxon>
        <taxon>Aquificota</taxon>
        <taxon>Aquificia</taxon>
        <taxon>Aquificales</taxon>
        <taxon>Aquificaceae</taxon>
        <taxon>Aquifex</taxon>
    </lineage>
</organism>
<dbReference type="AlphaFoldDB" id="O67283"/>
<dbReference type="InterPro" id="IPR001543">
    <property type="entry name" value="FliN-like_C"/>
</dbReference>
<dbReference type="KEGG" id="aae:aq_1238"/>
<dbReference type="eggNOG" id="COG1868">
    <property type="taxonomic scope" value="Bacteria"/>
</dbReference>
<evidence type="ECO:0000256" key="6">
    <source>
        <dbReference type="ARBA" id="ARBA00022500"/>
    </source>
</evidence>
<keyword evidence="9" id="KW-0975">Bacterial flagellum</keyword>
<dbReference type="GO" id="GO:0006935">
    <property type="term" value="P:chemotaxis"/>
    <property type="evidence" value="ECO:0007669"/>
    <property type="project" value="UniProtKB-KW"/>
</dbReference>
<dbReference type="Gene3D" id="3.40.1550.10">
    <property type="entry name" value="CheC-like"/>
    <property type="match status" value="1"/>
</dbReference>
<dbReference type="PIR" id="H70406">
    <property type="entry name" value="H70406"/>
</dbReference>
<evidence type="ECO:0000256" key="3">
    <source>
        <dbReference type="ARBA" id="ARBA00011049"/>
    </source>
</evidence>
<dbReference type="GO" id="GO:0097588">
    <property type="term" value="P:archaeal or bacterial-type flagellum-dependent cell motility"/>
    <property type="evidence" value="ECO:0007669"/>
    <property type="project" value="UniProtKB-KW"/>
</dbReference>
<dbReference type="SUPFAM" id="SSF101801">
    <property type="entry name" value="Surface presentation of antigens (SPOA)"/>
    <property type="match status" value="1"/>
</dbReference>
<comment type="subcellular location">
    <subcellularLocation>
        <location evidence="1">Bacterial flagellum basal body</location>
    </subcellularLocation>
    <subcellularLocation>
        <location evidence="2">Cell membrane</location>
        <topology evidence="2">Peripheral membrane protein</topology>
    </subcellularLocation>
</comment>
<keyword evidence="7" id="KW-0283">Flagellar rotation</keyword>